<feature type="transmembrane region" description="Helical" evidence="1">
    <location>
        <begin position="34"/>
        <end position="53"/>
    </location>
</feature>
<evidence type="ECO:0000256" key="1">
    <source>
        <dbReference type="SAM" id="Phobius"/>
    </source>
</evidence>
<keyword evidence="1" id="KW-0812">Transmembrane</keyword>
<proteinExistence type="predicted"/>
<sequence length="126" mass="13571">MYSTFAEKTPLLPITEPSLEIAGRDQRRRVCIEYGLLVATLLLTIFQFFVLYSTSSSVPVALDGSFSALVAPFAGGLRTSILASLPTAAVLFVIAPFVAQKEHVVMARYTILVCYLVGSTLGALLL</sequence>
<protein>
    <submittedName>
        <fullName evidence="2">Uncharacterized protein</fullName>
    </submittedName>
</protein>
<dbReference type="HOGENOM" id="CLU_1959199_0_0_1"/>
<feature type="transmembrane region" description="Helical" evidence="1">
    <location>
        <begin position="73"/>
        <end position="99"/>
    </location>
</feature>
<keyword evidence="1" id="KW-1133">Transmembrane helix</keyword>
<feature type="transmembrane region" description="Helical" evidence="1">
    <location>
        <begin position="106"/>
        <end position="125"/>
    </location>
</feature>
<name>R0IWS6_EXST2</name>
<evidence type="ECO:0000313" key="3">
    <source>
        <dbReference type="Proteomes" id="UP000016935"/>
    </source>
</evidence>
<dbReference type="RefSeq" id="XP_008022862.1">
    <property type="nucleotide sequence ID" value="XM_008024671.1"/>
</dbReference>
<dbReference type="GeneID" id="19403014"/>
<gene>
    <name evidence="2" type="ORF">SETTUDRAFT_26425</name>
</gene>
<dbReference type="Proteomes" id="UP000016935">
    <property type="component" value="Unassembled WGS sequence"/>
</dbReference>
<dbReference type="OrthoDB" id="3790322at2759"/>
<keyword evidence="1" id="KW-0472">Membrane</keyword>
<accession>R0IWS6</accession>
<dbReference type="EMBL" id="KB908515">
    <property type="protein sequence ID" value="EOA89200.1"/>
    <property type="molecule type" value="Genomic_DNA"/>
</dbReference>
<reference evidence="2 3" key="2">
    <citation type="journal article" date="2013" name="PLoS Genet.">
        <title>Comparative genome structure, secondary metabolite, and effector coding capacity across Cochliobolus pathogens.</title>
        <authorList>
            <person name="Condon B.J."/>
            <person name="Leng Y."/>
            <person name="Wu D."/>
            <person name="Bushley K.E."/>
            <person name="Ohm R.A."/>
            <person name="Otillar R."/>
            <person name="Martin J."/>
            <person name="Schackwitz W."/>
            <person name="Grimwood J."/>
            <person name="MohdZainudin N."/>
            <person name="Xue C."/>
            <person name="Wang R."/>
            <person name="Manning V.A."/>
            <person name="Dhillon B."/>
            <person name="Tu Z.J."/>
            <person name="Steffenson B.J."/>
            <person name="Salamov A."/>
            <person name="Sun H."/>
            <person name="Lowry S."/>
            <person name="LaButti K."/>
            <person name="Han J."/>
            <person name="Copeland A."/>
            <person name="Lindquist E."/>
            <person name="Barry K."/>
            <person name="Schmutz J."/>
            <person name="Baker S.E."/>
            <person name="Ciuffetti L.M."/>
            <person name="Grigoriev I.V."/>
            <person name="Zhong S."/>
            <person name="Turgeon B.G."/>
        </authorList>
    </citation>
    <scope>NUCLEOTIDE SEQUENCE [LARGE SCALE GENOMIC DNA]</scope>
    <source>
        <strain evidence="3">28A</strain>
    </source>
</reference>
<evidence type="ECO:0000313" key="2">
    <source>
        <dbReference type="EMBL" id="EOA89200.1"/>
    </source>
</evidence>
<reference evidence="2 3" key="1">
    <citation type="journal article" date="2012" name="PLoS Pathog.">
        <title>Diverse lifestyles and strategies of plant pathogenesis encoded in the genomes of eighteen Dothideomycetes fungi.</title>
        <authorList>
            <person name="Ohm R.A."/>
            <person name="Feau N."/>
            <person name="Henrissat B."/>
            <person name="Schoch C.L."/>
            <person name="Horwitz B.A."/>
            <person name="Barry K.W."/>
            <person name="Condon B.J."/>
            <person name="Copeland A.C."/>
            <person name="Dhillon B."/>
            <person name="Glaser F."/>
            <person name="Hesse C.N."/>
            <person name="Kosti I."/>
            <person name="LaButti K."/>
            <person name="Lindquist E.A."/>
            <person name="Lucas S."/>
            <person name="Salamov A.A."/>
            <person name="Bradshaw R.E."/>
            <person name="Ciuffetti L."/>
            <person name="Hamelin R.C."/>
            <person name="Kema G.H.J."/>
            <person name="Lawrence C."/>
            <person name="Scott J.A."/>
            <person name="Spatafora J.W."/>
            <person name="Turgeon B.G."/>
            <person name="de Wit P.J.G.M."/>
            <person name="Zhong S."/>
            <person name="Goodwin S.B."/>
            <person name="Grigoriev I.V."/>
        </authorList>
    </citation>
    <scope>NUCLEOTIDE SEQUENCE [LARGE SCALE GENOMIC DNA]</scope>
    <source>
        <strain evidence="3">28A</strain>
    </source>
</reference>
<keyword evidence="3" id="KW-1185">Reference proteome</keyword>
<organism evidence="2 3">
    <name type="scientific">Exserohilum turcicum (strain 28A)</name>
    <name type="common">Northern leaf blight fungus</name>
    <name type="synonym">Setosphaeria turcica</name>
    <dbReference type="NCBI Taxonomy" id="671987"/>
    <lineage>
        <taxon>Eukaryota</taxon>
        <taxon>Fungi</taxon>
        <taxon>Dikarya</taxon>
        <taxon>Ascomycota</taxon>
        <taxon>Pezizomycotina</taxon>
        <taxon>Dothideomycetes</taxon>
        <taxon>Pleosporomycetidae</taxon>
        <taxon>Pleosporales</taxon>
        <taxon>Pleosporineae</taxon>
        <taxon>Pleosporaceae</taxon>
        <taxon>Exserohilum</taxon>
    </lineage>
</organism>
<dbReference type="AlphaFoldDB" id="R0IWS6"/>